<organism evidence="2 3">
    <name type="scientific">Phytophthora fragariaefolia</name>
    <dbReference type="NCBI Taxonomy" id="1490495"/>
    <lineage>
        <taxon>Eukaryota</taxon>
        <taxon>Sar</taxon>
        <taxon>Stramenopiles</taxon>
        <taxon>Oomycota</taxon>
        <taxon>Peronosporomycetes</taxon>
        <taxon>Peronosporales</taxon>
        <taxon>Peronosporaceae</taxon>
        <taxon>Phytophthora</taxon>
    </lineage>
</organism>
<dbReference type="AlphaFoldDB" id="A0A9W7CZP9"/>
<evidence type="ECO:0000313" key="3">
    <source>
        <dbReference type="Proteomes" id="UP001165121"/>
    </source>
</evidence>
<accession>A0A9W7CZP9</accession>
<dbReference type="Proteomes" id="UP001165121">
    <property type="component" value="Unassembled WGS sequence"/>
</dbReference>
<feature type="region of interest" description="Disordered" evidence="1">
    <location>
        <begin position="204"/>
        <end position="263"/>
    </location>
</feature>
<proteinExistence type="predicted"/>
<protein>
    <submittedName>
        <fullName evidence="2">Unnamed protein product</fullName>
    </submittedName>
</protein>
<evidence type="ECO:0000313" key="2">
    <source>
        <dbReference type="EMBL" id="GMF45016.1"/>
    </source>
</evidence>
<dbReference type="EMBL" id="BSXT01001762">
    <property type="protein sequence ID" value="GMF45016.1"/>
    <property type="molecule type" value="Genomic_DNA"/>
</dbReference>
<gene>
    <name evidence="2" type="ORF">Pfra01_001594800</name>
</gene>
<keyword evidence="3" id="KW-1185">Reference proteome</keyword>
<comment type="caution">
    <text evidence="2">The sequence shown here is derived from an EMBL/GenBank/DDBJ whole genome shotgun (WGS) entry which is preliminary data.</text>
</comment>
<reference evidence="2" key="1">
    <citation type="submission" date="2023-04" db="EMBL/GenBank/DDBJ databases">
        <title>Phytophthora fragariaefolia NBRC 109709.</title>
        <authorList>
            <person name="Ichikawa N."/>
            <person name="Sato H."/>
            <person name="Tonouchi N."/>
        </authorList>
    </citation>
    <scope>NUCLEOTIDE SEQUENCE</scope>
    <source>
        <strain evidence="2">NBRC 109709</strain>
    </source>
</reference>
<sequence>MRHRHSYYHCATYAPATKIDERRKHKLNATTARNKFLSFNIEEFGNFGFLDRFENCSHDSLMWLGGKAAKHSATTKGSTGTVQEDLSVLLIKDRSRYDRVIARALDPQQIDEDGYGSIPELLEQAQLVDPTRPAHQRLTDKALARIKLDVCTTPPPVSTWVGNRSRGPWKALFCDVRFLNLQRKIAEELSVSKYTVVYNEKKFRPTEQEDDGEYAALPPTPPVTLPTTTPAEDSSPDEEEEKPPAGSSGESDDDTDTMSDKEN</sequence>
<name>A0A9W7CZP9_9STRA</name>
<dbReference type="OrthoDB" id="125038at2759"/>
<evidence type="ECO:0000256" key="1">
    <source>
        <dbReference type="SAM" id="MobiDB-lite"/>
    </source>
</evidence>